<dbReference type="GO" id="GO:0008270">
    <property type="term" value="F:zinc ion binding"/>
    <property type="evidence" value="ECO:0007669"/>
    <property type="project" value="TreeGrafter"/>
</dbReference>
<evidence type="ECO:0000313" key="5">
    <source>
        <dbReference type="EMBL" id="KAJ1729570.1"/>
    </source>
</evidence>
<dbReference type="AlphaFoldDB" id="A0A9W8CW91"/>
<keyword evidence="3" id="KW-0645">Protease</keyword>
<dbReference type="OrthoDB" id="3907302at2759"/>
<sequence>MLDVAKGLAKRIDQQPSTDLSLQLVFFDGEEAYHEWSHSDSTYGSRHLAAFWEHNPDPATVSGLSAATKHRPELERVDLMVLLDLIGSRDNEFVALQVPTAKLFTQLSALEKRLHRAGHISRTYLNTNFVPGSGAIDDDHRPFVERNVPVLHLISAPFPKVWHTLGDDASALDATVIHDMSLIMRSFVASYLRLGV</sequence>
<proteinExistence type="inferred from homology"/>
<dbReference type="GO" id="GO:0008233">
    <property type="term" value="F:peptidase activity"/>
    <property type="evidence" value="ECO:0007669"/>
    <property type="project" value="UniProtKB-KW"/>
</dbReference>
<evidence type="ECO:0000313" key="6">
    <source>
        <dbReference type="Proteomes" id="UP001143981"/>
    </source>
</evidence>
<reference evidence="5" key="1">
    <citation type="submission" date="2022-07" db="EMBL/GenBank/DDBJ databases">
        <title>Phylogenomic reconstructions and comparative analyses of Kickxellomycotina fungi.</title>
        <authorList>
            <person name="Reynolds N.K."/>
            <person name="Stajich J.E."/>
            <person name="Barry K."/>
            <person name="Grigoriev I.V."/>
            <person name="Crous P."/>
            <person name="Smith M.E."/>
        </authorList>
    </citation>
    <scope>NUCLEOTIDE SEQUENCE</scope>
    <source>
        <strain evidence="5">BCRC 34381</strain>
    </source>
</reference>
<dbReference type="PANTHER" id="PTHR12283">
    <property type="entry name" value="GLUTAMINYL-PEPTIDE CYCLOTRANSFERASE"/>
    <property type="match status" value="1"/>
</dbReference>
<protein>
    <recommendedName>
        <fullName evidence="3">Peptide hydrolase</fullName>
        <ecNumber evidence="3">3.4.-.-</ecNumber>
    </recommendedName>
</protein>
<feature type="domain" description="Peptidase M28" evidence="4">
    <location>
        <begin position="1"/>
        <end position="187"/>
    </location>
</feature>
<dbReference type="InterPro" id="IPR007484">
    <property type="entry name" value="Peptidase_M28"/>
</dbReference>
<evidence type="ECO:0000256" key="3">
    <source>
        <dbReference type="RuleBase" id="RU361240"/>
    </source>
</evidence>
<name>A0A9W8CW91_9FUNG</name>
<keyword evidence="1" id="KW-0808">Transferase</keyword>
<dbReference type="Proteomes" id="UP001143981">
    <property type="component" value="Unassembled WGS sequence"/>
</dbReference>
<keyword evidence="3" id="KW-0378">Hydrolase</keyword>
<gene>
    <name evidence="5" type="ORF">LPJ61_003459</name>
</gene>
<dbReference type="GO" id="GO:0006508">
    <property type="term" value="P:proteolysis"/>
    <property type="evidence" value="ECO:0007669"/>
    <property type="project" value="UniProtKB-KW"/>
</dbReference>
<dbReference type="SUPFAM" id="SSF53187">
    <property type="entry name" value="Zn-dependent exopeptidases"/>
    <property type="match status" value="1"/>
</dbReference>
<evidence type="ECO:0000256" key="1">
    <source>
        <dbReference type="ARBA" id="ARBA00022679"/>
    </source>
</evidence>
<comment type="similarity">
    <text evidence="3">Belongs to the peptidase M28 family.</text>
</comment>
<keyword evidence="2" id="KW-0012">Acyltransferase</keyword>
<dbReference type="EC" id="3.4.-.-" evidence="3"/>
<keyword evidence="6" id="KW-1185">Reference proteome</keyword>
<keyword evidence="3" id="KW-0479">Metal-binding</keyword>
<keyword evidence="3" id="KW-0862">Zinc</keyword>
<dbReference type="GO" id="GO:0016603">
    <property type="term" value="F:glutaminyl-peptide cyclotransferase activity"/>
    <property type="evidence" value="ECO:0007669"/>
    <property type="project" value="TreeGrafter"/>
</dbReference>
<evidence type="ECO:0000259" key="4">
    <source>
        <dbReference type="Pfam" id="PF04389"/>
    </source>
</evidence>
<dbReference type="Gene3D" id="3.40.630.10">
    <property type="entry name" value="Zn peptidases"/>
    <property type="match status" value="1"/>
</dbReference>
<organism evidence="5 6">
    <name type="scientific">Coemansia biformis</name>
    <dbReference type="NCBI Taxonomy" id="1286918"/>
    <lineage>
        <taxon>Eukaryota</taxon>
        <taxon>Fungi</taxon>
        <taxon>Fungi incertae sedis</taxon>
        <taxon>Zoopagomycota</taxon>
        <taxon>Kickxellomycotina</taxon>
        <taxon>Kickxellomycetes</taxon>
        <taxon>Kickxellales</taxon>
        <taxon>Kickxellaceae</taxon>
        <taxon>Coemansia</taxon>
    </lineage>
</organism>
<accession>A0A9W8CW91</accession>
<dbReference type="PANTHER" id="PTHR12283:SF6">
    <property type="entry name" value="GLUTAMINYL-PEPTIDE CYCLOTRANSFERASE-RELATED"/>
    <property type="match status" value="1"/>
</dbReference>
<dbReference type="InterPro" id="IPR040234">
    <property type="entry name" value="QC/QCL"/>
</dbReference>
<dbReference type="Pfam" id="PF04389">
    <property type="entry name" value="Peptidase_M28"/>
    <property type="match status" value="1"/>
</dbReference>
<evidence type="ECO:0000256" key="2">
    <source>
        <dbReference type="ARBA" id="ARBA00023315"/>
    </source>
</evidence>
<dbReference type="EMBL" id="JANBOI010000590">
    <property type="protein sequence ID" value="KAJ1729570.1"/>
    <property type="molecule type" value="Genomic_DNA"/>
</dbReference>
<comment type="caution">
    <text evidence="5">The sequence shown here is derived from an EMBL/GenBank/DDBJ whole genome shotgun (WGS) entry which is preliminary data.</text>
</comment>